<dbReference type="InterPro" id="IPR001851">
    <property type="entry name" value="ABC_transp_permease"/>
</dbReference>
<dbReference type="AlphaFoldDB" id="A0A6J6HEA0"/>
<keyword evidence="3 6" id="KW-0812">Transmembrane</keyword>
<keyword evidence="2" id="KW-1003">Cell membrane</keyword>
<feature type="transmembrane region" description="Helical" evidence="6">
    <location>
        <begin position="36"/>
        <end position="54"/>
    </location>
</feature>
<organism evidence="7">
    <name type="scientific">freshwater metagenome</name>
    <dbReference type="NCBI Taxonomy" id="449393"/>
    <lineage>
        <taxon>unclassified sequences</taxon>
        <taxon>metagenomes</taxon>
        <taxon>ecological metagenomes</taxon>
    </lineage>
</organism>
<evidence type="ECO:0000256" key="6">
    <source>
        <dbReference type="SAM" id="Phobius"/>
    </source>
</evidence>
<dbReference type="PANTHER" id="PTHR43370:SF1">
    <property type="entry name" value="GUANOSINE ABC TRANSPORTER PERMEASE PROTEIN NUPQ"/>
    <property type="match status" value="1"/>
</dbReference>
<dbReference type="Pfam" id="PF02653">
    <property type="entry name" value="BPD_transp_2"/>
    <property type="match status" value="1"/>
</dbReference>
<comment type="subcellular location">
    <subcellularLocation>
        <location evidence="1">Cell membrane</location>
        <topology evidence="1">Multi-pass membrane protein</topology>
    </subcellularLocation>
</comment>
<feature type="transmembrane region" description="Helical" evidence="6">
    <location>
        <begin position="220"/>
        <end position="238"/>
    </location>
</feature>
<dbReference type="GO" id="GO:0022857">
    <property type="term" value="F:transmembrane transporter activity"/>
    <property type="evidence" value="ECO:0007669"/>
    <property type="project" value="InterPro"/>
</dbReference>
<evidence type="ECO:0000256" key="2">
    <source>
        <dbReference type="ARBA" id="ARBA00022475"/>
    </source>
</evidence>
<reference evidence="7" key="1">
    <citation type="submission" date="2020-05" db="EMBL/GenBank/DDBJ databases">
        <authorList>
            <person name="Chiriac C."/>
            <person name="Salcher M."/>
            <person name="Ghai R."/>
            <person name="Kavagutti S V."/>
        </authorList>
    </citation>
    <scope>NUCLEOTIDE SEQUENCE</scope>
</reference>
<proteinExistence type="predicted"/>
<feature type="transmembrane region" description="Helical" evidence="6">
    <location>
        <begin position="350"/>
        <end position="367"/>
    </location>
</feature>
<feature type="transmembrane region" description="Helical" evidence="6">
    <location>
        <begin position="374"/>
        <end position="392"/>
    </location>
</feature>
<protein>
    <submittedName>
        <fullName evidence="7">Unannotated protein</fullName>
    </submittedName>
</protein>
<feature type="transmembrane region" description="Helical" evidence="6">
    <location>
        <begin position="278"/>
        <end position="295"/>
    </location>
</feature>
<feature type="transmembrane region" description="Helical" evidence="6">
    <location>
        <begin position="325"/>
        <end position="344"/>
    </location>
</feature>
<evidence type="ECO:0000256" key="5">
    <source>
        <dbReference type="ARBA" id="ARBA00023136"/>
    </source>
</evidence>
<name>A0A6J6HEA0_9ZZZZ</name>
<dbReference type="EMBL" id="CAEZUW010000056">
    <property type="protein sequence ID" value="CAB4611727.1"/>
    <property type="molecule type" value="Genomic_DNA"/>
</dbReference>
<gene>
    <name evidence="7" type="ORF">UFOPK1855_00456</name>
</gene>
<feature type="transmembrane region" description="Helical" evidence="6">
    <location>
        <begin position="135"/>
        <end position="157"/>
    </location>
</feature>
<evidence type="ECO:0000256" key="1">
    <source>
        <dbReference type="ARBA" id="ARBA00004651"/>
    </source>
</evidence>
<feature type="transmembrane region" description="Helical" evidence="6">
    <location>
        <begin position="404"/>
        <end position="422"/>
    </location>
</feature>
<feature type="transmembrane region" description="Helical" evidence="6">
    <location>
        <begin position="81"/>
        <end position="103"/>
    </location>
</feature>
<feature type="transmembrane region" description="Helical" evidence="6">
    <location>
        <begin position="110"/>
        <end position="129"/>
    </location>
</feature>
<dbReference type="PANTHER" id="PTHR43370">
    <property type="entry name" value="SUGAR ABC TRANSPORTER INTEGRAL MEMBRANE PROTEIN-RELATED"/>
    <property type="match status" value="1"/>
</dbReference>
<evidence type="ECO:0000256" key="4">
    <source>
        <dbReference type="ARBA" id="ARBA00022989"/>
    </source>
</evidence>
<dbReference type="CDD" id="cd06580">
    <property type="entry name" value="TM_PBP1_transp_TpRbsC_like"/>
    <property type="match status" value="1"/>
</dbReference>
<keyword evidence="5 6" id="KW-0472">Membrane</keyword>
<feature type="transmembrane region" description="Helical" evidence="6">
    <location>
        <begin position="164"/>
        <end position="184"/>
    </location>
</feature>
<evidence type="ECO:0000256" key="3">
    <source>
        <dbReference type="ARBA" id="ARBA00022692"/>
    </source>
</evidence>
<keyword evidence="4 6" id="KW-1133">Transmembrane helix</keyword>
<sequence>MFKKTNSDAATAASSKIEVTPAMFSSAPVKVSAKTGLVMAFFTLLVLLAFGVYGSPKGVTFQLNEAGTWLSVPDFTVSSNAFSLLLGGILGFVTLASTALTIANRPTPMWLSLFFGLVGATSLLAWLAAGASVPLPFILSNAVVLAVPIILGALGGVMSERVGVVNIAIEGQLLTGAFVAAVVGSLTDNLWLGLITAAIASALLSMSLASLAIKYLVDQIIIGVLINVLVIGVTNFLYSQWLAGDGKNSNFPGTFEIVKIPVLSDIPIIGEALFANRVTVYITLLLVPLVWFMLFRTKLGLRARAVGEHPLAADTVGINVARTRFWWVTAGGAIAGIGGAALTIGNVGAFGREMSGGLGFIALAVVILGRWQPFYVSAAALLFGFAIIMRIWANQVSPGIPTDFITMVPYLVTLIAVAGFAGKVKPPAASGQPYSKS</sequence>
<dbReference type="GO" id="GO:0005886">
    <property type="term" value="C:plasma membrane"/>
    <property type="evidence" value="ECO:0007669"/>
    <property type="project" value="UniProtKB-SubCell"/>
</dbReference>
<accession>A0A6J6HEA0</accession>
<evidence type="ECO:0000313" key="7">
    <source>
        <dbReference type="EMBL" id="CAB4611727.1"/>
    </source>
</evidence>
<feature type="transmembrane region" description="Helical" evidence="6">
    <location>
        <begin position="190"/>
        <end position="213"/>
    </location>
</feature>